<sequence>MIPVEPLVPLQLIEIQLWNHWVQSARPTCTPPQVSALQPLQAEEPQRPLGERISAAGTSGCAGSSSQPQHAPANHTSRSVFRETEVSVRDKEAEFPEEEK</sequence>
<feature type="region of interest" description="Disordered" evidence="1">
    <location>
        <begin position="40"/>
        <end position="100"/>
    </location>
</feature>
<reference evidence="2" key="1">
    <citation type="submission" date="2020-03" db="EMBL/GenBank/DDBJ databases">
        <authorList>
            <person name="Weist P."/>
        </authorList>
    </citation>
    <scope>NUCLEOTIDE SEQUENCE</scope>
</reference>
<feature type="compositionally biased region" description="Low complexity" evidence="1">
    <location>
        <begin position="54"/>
        <end position="66"/>
    </location>
</feature>
<name>A0A9N7TT85_PLEPL</name>
<comment type="caution">
    <text evidence="2">The sequence shown here is derived from an EMBL/GenBank/DDBJ whole genome shotgun (WGS) entry which is preliminary data.</text>
</comment>
<proteinExistence type="predicted"/>
<dbReference type="AlphaFoldDB" id="A0A9N7TT85"/>
<gene>
    <name evidence="2" type="ORF">PLEPLA_LOCUS6571</name>
</gene>
<evidence type="ECO:0000313" key="2">
    <source>
        <dbReference type="EMBL" id="CAB1418745.1"/>
    </source>
</evidence>
<protein>
    <submittedName>
        <fullName evidence="2">Uncharacterized protein</fullName>
    </submittedName>
</protein>
<dbReference type="Proteomes" id="UP001153269">
    <property type="component" value="Unassembled WGS sequence"/>
</dbReference>
<feature type="compositionally biased region" description="Basic and acidic residues" evidence="1">
    <location>
        <begin position="80"/>
        <end position="94"/>
    </location>
</feature>
<evidence type="ECO:0000313" key="3">
    <source>
        <dbReference type="Proteomes" id="UP001153269"/>
    </source>
</evidence>
<accession>A0A9N7TT85</accession>
<organism evidence="2 3">
    <name type="scientific">Pleuronectes platessa</name>
    <name type="common">European plaice</name>
    <dbReference type="NCBI Taxonomy" id="8262"/>
    <lineage>
        <taxon>Eukaryota</taxon>
        <taxon>Metazoa</taxon>
        <taxon>Chordata</taxon>
        <taxon>Craniata</taxon>
        <taxon>Vertebrata</taxon>
        <taxon>Euteleostomi</taxon>
        <taxon>Actinopterygii</taxon>
        <taxon>Neopterygii</taxon>
        <taxon>Teleostei</taxon>
        <taxon>Neoteleostei</taxon>
        <taxon>Acanthomorphata</taxon>
        <taxon>Carangaria</taxon>
        <taxon>Pleuronectiformes</taxon>
        <taxon>Pleuronectoidei</taxon>
        <taxon>Pleuronectidae</taxon>
        <taxon>Pleuronectes</taxon>
    </lineage>
</organism>
<keyword evidence="3" id="KW-1185">Reference proteome</keyword>
<dbReference type="EMBL" id="CADEAL010000337">
    <property type="protein sequence ID" value="CAB1418745.1"/>
    <property type="molecule type" value="Genomic_DNA"/>
</dbReference>
<evidence type="ECO:0000256" key="1">
    <source>
        <dbReference type="SAM" id="MobiDB-lite"/>
    </source>
</evidence>